<feature type="non-terminal residue" evidence="1">
    <location>
        <position position="227"/>
    </location>
</feature>
<evidence type="ECO:0000313" key="1">
    <source>
        <dbReference type="EMBL" id="VAW45758.1"/>
    </source>
</evidence>
<evidence type="ECO:0008006" key="2">
    <source>
        <dbReference type="Google" id="ProtNLM"/>
    </source>
</evidence>
<organism evidence="1">
    <name type="scientific">hydrothermal vent metagenome</name>
    <dbReference type="NCBI Taxonomy" id="652676"/>
    <lineage>
        <taxon>unclassified sequences</taxon>
        <taxon>metagenomes</taxon>
        <taxon>ecological metagenomes</taxon>
    </lineage>
</organism>
<dbReference type="EMBL" id="UOFC01000074">
    <property type="protein sequence ID" value="VAW45758.1"/>
    <property type="molecule type" value="Genomic_DNA"/>
</dbReference>
<gene>
    <name evidence="1" type="ORF">MNBD_GAMMA03-1276</name>
</gene>
<accession>A0A3B0VQ32</accession>
<name>A0A3B0VQ32_9ZZZZ</name>
<sequence>MKFSHIGIPVTGSFEGEIDLPHLKMTVSDHENNPYGIQWQRYWDDAPYPELVKFVPHVAFVVKNLEEEILGKNVIIEPNSPSEGLIVAFIEVNGAPAIPAGNFSRRDKLKTFRKDFTLLSDASRRYEPKFATNLAGMADTNANLTTNGTNTYTYDETNRLKTFSNGTTSAAYQYDAFNRRTSKTVNGNTTYFIYDGDEVIAEYNGSNALQAEYVMGDNIDEILTMER</sequence>
<reference evidence="1" key="1">
    <citation type="submission" date="2018-06" db="EMBL/GenBank/DDBJ databases">
        <authorList>
            <person name="Zhirakovskaya E."/>
        </authorList>
    </citation>
    <scope>NUCLEOTIDE SEQUENCE</scope>
</reference>
<protein>
    <recommendedName>
        <fullName evidence="2">Rhs-family protein</fullName>
    </recommendedName>
</protein>
<dbReference type="AlphaFoldDB" id="A0A3B0VQ32"/>
<proteinExistence type="predicted"/>
<dbReference type="Gene3D" id="2.180.10.10">
    <property type="entry name" value="RHS repeat-associated core"/>
    <property type="match status" value="1"/>
</dbReference>